<evidence type="ECO:0008006" key="5">
    <source>
        <dbReference type="Google" id="ProtNLM"/>
    </source>
</evidence>
<evidence type="ECO:0000313" key="4">
    <source>
        <dbReference type="Proteomes" id="UP000481861"/>
    </source>
</evidence>
<keyword evidence="4" id="KW-1185">Reference proteome</keyword>
<organism evidence="3 4">
    <name type="scientific">Massariosphaeria phaeospora</name>
    <dbReference type="NCBI Taxonomy" id="100035"/>
    <lineage>
        <taxon>Eukaryota</taxon>
        <taxon>Fungi</taxon>
        <taxon>Dikarya</taxon>
        <taxon>Ascomycota</taxon>
        <taxon>Pezizomycotina</taxon>
        <taxon>Dothideomycetes</taxon>
        <taxon>Pleosporomycetidae</taxon>
        <taxon>Pleosporales</taxon>
        <taxon>Pleosporales incertae sedis</taxon>
        <taxon>Massariosphaeria</taxon>
    </lineage>
</organism>
<protein>
    <recommendedName>
        <fullName evidence="5">GPI anchored protein</fullName>
    </recommendedName>
</protein>
<keyword evidence="2" id="KW-0732">Signal</keyword>
<name>A0A7C8I1F4_9PLEO</name>
<feature type="chain" id="PRO_5028916502" description="GPI anchored protein" evidence="2">
    <location>
        <begin position="18"/>
        <end position="224"/>
    </location>
</feature>
<dbReference type="Proteomes" id="UP000481861">
    <property type="component" value="Unassembled WGS sequence"/>
</dbReference>
<comment type="caution">
    <text evidence="3">The sequence shown here is derived from an EMBL/GenBank/DDBJ whole genome shotgun (WGS) entry which is preliminary data.</text>
</comment>
<dbReference type="PANTHER" id="PTHR40640:SF1">
    <property type="entry name" value="ANCHORED GLYCOPROTEIN, PUTATIVE (AFU_ORTHOLOGUE AFUA_8G04860)-RELATED"/>
    <property type="match status" value="1"/>
</dbReference>
<gene>
    <name evidence="3" type="ORF">BDV95DRAFT_610230</name>
</gene>
<accession>A0A7C8I1F4</accession>
<evidence type="ECO:0000256" key="2">
    <source>
        <dbReference type="SAM" id="SignalP"/>
    </source>
</evidence>
<feature type="region of interest" description="Disordered" evidence="1">
    <location>
        <begin position="167"/>
        <end position="197"/>
    </location>
</feature>
<sequence length="224" mass="21824">MHQSIAILSAFAGAAFAQTPTIQFFFPGGYEGVDPVVSVVEANPATTVLALGCPTGVDSTECGWSLAPFQYSIISQTSYHASASDLMEIAMDCTANVQATEMACVVTAAGPDGPETTSTVLSGSEVRYATATVTAGADLLDATGAPTSGSASSGKATSAASRSSAAAASQSTASGPSSTGAKSNGTASASGTGGPPESTGAAYRFGVEGSALLALAGAAVMNAW</sequence>
<evidence type="ECO:0000313" key="3">
    <source>
        <dbReference type="EMBL" id="KAF2868268.1"/>
    </source>
</evidence>
<dbReference type="OrthoDB" id="4991875at2759"/>
<feature type="compositionally biased region" description="Low complexity" evidence="1">
    <location>
        <begin position="167"/>
        <end position="190"/>
    </location>
</feature>
<evidence type="ECO:0000256" key="1">
    <source>
        <dbReference type="SAM" id="MobiDB-lite"/>
    </source>
</evidence>
<reference evidence="3 4" key="1">
    <citation type="submission" date="2020-01" db="EMBL/GenBank/DDBJ databases">
        <authorList>
            <consortium name="DOE Joint Genome Institute"/>
            <person name="Haridas S."/>
            <person name="Albert R."/>
            <person name="Binder M."/>
            <person name="Bloem J."/>
            <person name="Labutti K."/>
            <person name="Salamov A."/>
            <person name="Andreopoulos B."/>
            <person name="Baker S.E."/>
            <person name="Barry K."/>
            <person name="Bills G."/>
            <person name="Bluhm B.H."/>
            <person name="Cannon C."/>
            <person name="Castanera R."/>
            <person name="Culley D.E."/>
            <person name="Daum C."/>
            <person name="Ezra D."/>
            <person name="Gonzalez J.B."/>
            <person name="Henrissat B."/>
            <person name="Kuo A."/>
            <person name="Liang C."/>
            <person name="Lipzen A."/>
            <person name="Lutzoni F."/>
            <person name="Magnuson J."/>
            <person name="Mondo S."/>
            <person name="Nolan M."/>
            <person name="Ohm R."/>
            <person name="Pangilinan J."/>
            <person name="Park H.-J.H."/>
            <person name="Ramirez L."/>
            <person name="Alfaro M."/>
            <person name="Sun H."/>
            <person name="Tritt A."/>
            <person name="Yoshinaga Y."/>
            <person name="Zwiers L.-H.L."/>
            <person name="Turgeon B.G."/>
            <person name="Goodwin S.B."/>
            <person name="Spatafora J.W."/>
            <person name="Crous P.W."/>
            <person name="Grigoriev I.V."/>
        </authorList>
    </citation>
    <scope>NUCLEOTIDE SEQUENCE [LARGE SCALE GENOMIC DNA]</scope>
    <source>
        <strain evidence="3 4">CBS 611.86</strain>
    </source>
</reference>
<dbReference type="EMBL" id="JAADJZ010000020">
    <property type="protein sequence ID" value="KAF2868268.1"/>
    <property type="molecule type" value="Genomic_DNA"/>
</dbReference>
<dbReference type="PANTHER" id="PTHR40640">
    <property type="entry name" value="ANCHORED GLYCOPROTEIN, PUTATIVE (AFU_ORTHOLOGUE AFUA_8G04860)-RELATED"/>
    <property type="match status" value="1"/>
</dbReference>
<dbReference type="AlphaFoldDB" id="A0A7C8I1F4"/>
<feature type="signal peptide" evidence="2">
    <location>
        <begin position="1"/>
        <end position="17"/>
    </location>
</feature>
<proteinExistence type="predicted"/>